<dbReference type="Gene3D" id="3.40.50.300">
    <property type="entry name" value="P-loop containing nucleotide triphosphate hydrolases"/>
    <property type="match status" value="1"/>
</dbReference>
<dbReference type="Gene3D" id="3.40.50.10810">
    <property type="entry name" value="Tandem AAA-ATPase domain"/>
    <property type="match status" value="1"/>
</dbReference>
<dbReference type="SMART" id="SM00487">
    <property type="entry name" value="DEXDc"/>
    <property type="match status" value="1"/>
</dbReference>
<dbReference type="GO" id="GO:0008094">
    <property type="term" value="F:ATP-dependent activity, acting on DNA"/>
    <property type="evidence" value="ECO:0007669"/>
    <property type="project" value="TreeGrafter"/>
</dbReference>
<dbReference type="GO" id="GO:0006281">
    <property type="term" value="P:DNA repair"/>
    <property type="evidence" value="ECO:0007669"/>
    <property type="project" value="TreeGrafter"/>
</dbReference>
<dbReference type="PROSITE" id="PS51192">
    <property type="entry name" value="HELICASE_ATP_BIND_1"/>
    <property type="match status" value="1"/>
</dbReference>
<evidence type="ECO:0000313" key="7">
    <source>
        <dbReference type="EMBL" id="QHU16246.1"/>
    </source>
</evidence>
<dbReference type="SUPFAM" id="SSF52540">
    <property type="entry name" value="P-loop containing nucleoside triphosphate hydrolases"/>
    <property type="match status" value="2"/>
</dbReference>
<organism evidence="7">
    <name type="scientific">viral metagenome</name>
    <dbReference type="NCBI Taxonomy" id="1070528"/>
    <lineage>
        <taxon>unclassified sequences</taxon>
        <taxon>metagenomes</taxon>
        <taxon>organismal metagenomes</taxon>
    </lineage>
</organism>
<evidence type="ECO:0000259" key="6">
    <source>
        <dbReference type="PROSITE" id="PS51194"/>
    </source>
</evidence>
<dbReference type="InterPro" id="IPR049730">
    <property type="entry name" value="SNF2/RAD54-like_C"/>
</dbReference>
<reference evidence="7" key="1">
    <citation type="journal article" date="2020" name="Nature">
        <title>Giant virus diversity and host interactions through global metagenomics.</title>
        <authorList>
            <person name="Schulz F."/>
            <person name="Roux S."/>
            <person name="Paez-Espino D."/>
            <person name="Jungbluth S."/>
            <person name="Walsh D.A."/>
            <person name="Denef V.J."/>
            <person name="McMahon K.D."/>
            <person name="Konstantinidis K.T."/>
            <person name="Eloe-Fadrosh E.A."/>
            <person name="Kyrpides N.C."/>
            <person name="Woyke T."/>
        </authorList>
    </citation>
    <scope>NUCLEOTIDE SEQUENCE</scope>
    <source>
        <strain evidence="7">GVMAG-S-3300011013-78</strain>
    </source>
</reference>
<dbReference type="AlphaFoldDB" id="A0A6C0KGH9"/>
<name>A0A6C0KGH9_9ZZZZ</name>
<dbReference type="InterPro" id="IPR038718">
    <property type="entry name" value="SNF2-like_sf"/>
</dbReference>
<accession>A0A6C0KGH9</accession>
<dbReference type="Pfam" id="PF00176">
    <property type="entry name" value="SNF2-rel_dom"/>
    <property type="match status" value="1"/>
</dbReference>
<keyword evidence="2" id="KW-0378">Hydrolase</keyword>
<sequence>MQNVETETRCPICRQKVTTFHIKELKNCNIEPYIEKFSKWIQKAELDNKDYQLDAIKWCLNNELNPKSIFNAKSGGILADEMGLGKTIIMLGLTVANPKEHTLVICPPILLEQWENCIINFMNKKPLVYYGTNKQTIDEKVINESTIVLTSYYTLMNKSLLHMVNWDRLIFDEAHHMRNQKKTFEGARQLTTNSCWLVTGTPIQNRLKDLHAYWELLGINKSVYNERSKLLWITREYILRRTKEEVHLEIPNMHEHVIKVPWETDYEKELAEDLHNRLNFTKITKENISTVIQALSGRFILPKYISCRQACIYPPLLKKKLNRYKKKYEDMTERNEKAFTCSSKTNAIINLIKTRNNKNKNKKLIFGHFKDSMNYLKTNLTKLEYETSMITGETTKDERVNIIKNKPDILIMHIQVGCEGLNLQDYKEVYFTSPFWNPAIEDQAVARCHRLGQTEEIHVFRFVMEEFGTHSPTIDEYCLEIQQKKKELLKIYENKN</sequence>
<dbReference type="InterPro" id="IPR027417">
    <property type="entry name" value="P-loop_NTPase"/>
</dbReference>
<dbReference type="GO" id="GO:0005634">
    <property type="term" value="C:nucleus"/>
    <property type="evidence" value="ECO:0007669"/>
    <property type="project" value="TreeGrafter"/>
</dbReference>
<dbReference type="PROSITE" id="PS51194">
    <property type="entry name" value="HELICASE_CTER"/>
    <property type="match status" value="1"/>
</dbReference>
<protein>
    <recommendedName>
        <fullName evidence="8">Helicase</fullName>
    </recommendedName>
</protein>
<dbReference type="InterPro" id="IPR001650">
    <property type="entry name" value="Helicase_C-like"/>
</dbReference>
<dbReference type="InterPro" id="IPR050628">
    <property type="entry name" value="SNF2_RAD54_helicase_TF"/>
</dbReference>
<evidence type="ECO:0000256" key="4">
    <source>
        <dbReference type="ARBA" id="ARBA00022840"/>
    </source>
</evidence>
<proteinExistence type="predicted"/>
<dbReference type="CDD" id="cd18793">
    <property type="entry name" value="SF2_C_SNF"/>
    <property type="match status" value="1"/>
</dbReference>
<feature type="domain" description="Helicase C-terminal" evidence="6">
    <location>
        <begin position="344"/>
        <end position="496"/>
    </location>
</feature>
<evidence type="ECO:0000259" key="5">
    <source>
        <dbReference type="PROSITE" id="PS51192"/>
    </source>
</evidence>
<dbReference type="Pfam" id="PF00271">
    <property type="entry name" value="Helicase_C"/>
    <property type="match status" value="1"/>
</dbReference>
<dbReference type="GO" id="GO:0016787">
    <property type="term" value="F:hydrolase activity"/>
    <property type="evidence" value="ECO:0007669"/>
    <property type="project" value="UniProtKB-KW"/>
</dbReference>
<keyword evidence="3" id="KW-0347">Helicase</keyword>
<keyword evidence="4" id="KW-0067">ATP-binding</keyword>
<evidence type="ECO:0000256" key="3">
    <source>
        <dbReference type="ARBA" id="ARBA00022806"/>
    </source>
</evidence>
<dbReference type="PANTHER" id="PTHR45626">
    <property type="entry name" value="TRANSCRIPTION TERMINATION FACTOR 2-RELATED"/>
    <property type="match status" value="1"/>
</dbReference>
<dbReference type="EMBL" id="MN740878">
    <property type="protein sequence ID" value="QHU16246.1"/>
    <property type="molecule type" value="Genomic_DNA"/>
</dbReference>
<keyword evidence="1" id="KW-0547">Nucleotide-binding</keyword>
<dbReference type="SMART" id="SM00490">
    <property type="entry name" value="HELICc"/>
    <property type="match status" value="1"/>
</dbReference>
<dbReference type="InterPro" id="IPR014001">
    <property type="entry name" value="Helicase_ATP-bd"/>
</dbReference>
<dbReference type="PANTHER" id="PTHR45626:SF17">
    <property type="entry name" value="HELICASE-LIKE TRANSCRIPTION FACTOR"/>
    <property type="match status" value="1"/>
</dbReference>
<dbReference type="GO" id="GO:0005524">
    <property type="term" value="F:ATP binding"/>
    <property type="evidence" value="ECO:0007669"/>
    <property type="project" value="UniProtKB-KW"/>
</dbReference>
<evidence type="ECO:0008006" key="8">
    <source>
        <dbReference type="Google" id="ProtNLM"/>
    </source>
</evidence>
<dbReference type="GO" id="GO:0004386">
    <property type="term" value="F:helicase activity"/>
    <property type="evidence" value="ECO:0007669"/>
    <property type="project" value="UniProtKB-KW"/>
</dbReference>
<dbReference type="InterPro" id="IPR000330">
    <property type="entry name" value="SNF2_N"/>
</dbReference>
<feature type="domain" description="Helicase ATP-binding" evidence="5">
    <location>
        <begin position="67"/>
        <end position="220"/>
    </location>
</feature>
<evidence type="ECO:0000256" key="2">
    <source>
        <dbReference type="ARBA" id="ARBA00022801"/>
    </source>
</evidence>
<evidence type="ECO:0000256" key="1">
    <source>
        <dbReference type="ARBA" id="ARBA00022741"/>
    </source>
</evidence>